<dbReference type="CDD" id="cd00075">
    <property type="entry name" value="HATPase"/>
    <property type="match status" value="1"/>
</dbReference>
<dbReference type="PANTHER" id="PTHR43547:SF2">
    <property type="entry name" value="HYBRID SIGNAL TRANSDUCTION HISTIDINE KINASE C"/>
    <property type="match status" value="1"/>
</dbReference>
<keyword evidence="9" id="KW-1185">Reference proteome</keyword>
<reference evidence="8 9" key="1">
    <citation type="submission" date="2019-01" db="EMBL/GenBank/DDBJ databases">
        <title>Flavobacterium sp. nov.,isolated from freshwater.</title>
        <authorList>
            <person name="Zhang R."/>
            <person name="Du Z.-J."/>
        </authorList>
    </citation>
    <scope>NUCLEOTIDE SEQUENCE [LARGE SCALE GENOMIC DNA]</scope>
    <source>
        <strain evidence="8 9">1E403</strain>
    </source>
</reference>
<gene>
    <name evidence="8" type="ORF">EPI11_02085</name>
</gene>
<proteinExistence type="predicted"/>
<dbReference type="PRINTS" id="PR00344">
    <property type="entry name" value="BCTRLSENSOR"/>
</dbReference>
<dbReference type="PROSITE" id="PS50109">
    <property type="entry name" value="HIS_KIN"/>
    <property type="match status" value="1"/>
</dbReference>
<evidence type="ECO:0000256" key="2">
    <source>
        <dbReference type="ARBA" id="ARBA00012438"/>
    </source>
</evidence>
<dbReference type="Gene3D" id="3.30.565.10">
    <property type="entry name" value="Histidine kinase-like ATPase, C-terminal domain"/>
    <property type="match status" value="1"/>
</dbReference>
<dbReference type="OrthoDB" id="1933776at2"/>
<evidence type="ECO:0000256" key="6">
    <source>
        <dbReference type="SAM" id="Phobius"/>
    </source>
</evidence>
<dbReference type="InterPro" id="IPR003661">
    <property type="entry name" value="HisK_dim/P_dom"/>
</dbReference>
<evidence type="ECO:0000256" key="5">
    <source>
        <dbReference type="ARBA" id="ARBA00022777"/>
    </source>
</evidence>
<keyword evidence="5 8" id="KW-0418">Kinase</keyword>
<protein>
    <recommendedName>
        <fullName evidence="2">histidine kinase</fullName>
        <ecNumber evidence="2">2.7.13.3</ecNumber>
    </recommendedName>
</protein>
<dbReference type="CDD" id="cd00082">
    <property type="entry name" value="HisKA"/>
    <property type="match status" value="1"/>
</dbReference>
<evidence type="ECO:0000256" key="1">
    <source>
        <dbReference type="ARBA" id="ARBA00000085"/>
    </source>
</evidence>
<evidence type="ECO:0000256" key="4">
    <source>
        <dbReference type="ARBA" id="ARBA00022679"/>
    </source>
</evidence>
<dbReference type="AlphaFoldDB" id="A0A3S3R2I5"/>
<dbReference type="PANTHER" id="PTHR43547">
    <property type="entry name" value="TWO-COMPONENT HISTIDINE KINASE"/>
    <property type="match status" value="1"/>
</dbReference>
<feature type="domain" description="Histidine kinase" evidence="7">
    <location>
        <begin position="232"/>
        <end position="442"/>
    </location>
</feature>
<feature type="transmembrane region" description="Helical" evidence="6">
    <location>
        <begin position="194"/>
        <end position="213"/>
    </location>
</feature>
<dbReference type="Pfam" id="PF02518">
    <property type="entry name" value="HATPase_c"/>
    <property type="match status" value="1"/>
</dbReference>
<keyword evidence="6" id="KW-0472">Membrane</keyword>
<dbReference type="Gene3D" id="1.10.287.130">
    <property type="match status" value="1"/>
</dbReference>
<dbReference type="SMART" id="SM00388">
    <property type="entry name" value="HisKA"/>
    <property type="match status" value="1"/>
</dbReference>
<dbReference type="SUPFAM" id="SSF47384">
    <property type="entry name" value="Homodimeric domain of signal transducing histidine kinase"/>
    <property type="match status" value="1"/>
</dbReference>
<keyword evidence="3" id="KW-0597">Phosphoprotein</keyword>
<feature type="transmembrane region" description="Helical" evidence="6">
    <location>
        <begin position="6"/>
        <end position="28"/>
    </location>
</feature>
<keyword evidence="4" id="KW-0808">Transferase</keyword>
<dbReference type="InterPro" id="IPR004358">
    <property type="entry name" value="Sig_transdc_His_kin-like_C"/>
</dbReference>
<dbReference type="InterPro" id="IPR003594">
    <property type="entry name" value="HATPase_dom"/>
</dbReference>
<dbReference type="EMBL" id="SBII01000001">
    <property type="protein sequence ID" value="RWX03742.1"/>
    <property type="molecule type" value="Genomic_DNA"/>
</dbReference>
<comment type="catalytic activity">
    <reaction evidence="1">
        <text>ATP + protein L-histidine = ADP + protein N-phospho-L-histidine.</text>
        <dbReference type="EC" id="2.7.13.3"/>
    </reaction>
</comment>
<dbReference type="FunFam" id="3.30.565.10:FF:000006">
    <property type="entry name" value="Sensor histidine kinase WalK"/>
    <property type="match status" value="1"/>
</dbReference>
<keyword evidence="6" id="KW-1133">Transmembrane helix</keyword>
<dbReference type="InterPro" id="IPR036097">
    <property type="entry name" value="HisK_dim/P_sf"/>
</dbReference>
<dbReference type="SMART" id="SM00387">
    <property type="entry name" value="HATPase_c"/>
    <property type="match status" value="1"/>
</dbReference>
<sequence length="442" mass="50322">MMKRKILFLIIGCVVTVVALICIQGYFIGNTYKLNVKEANAVITQQFMALETSGKMDTLNKAWMKKTGNFIKDYVAHKANKEVYEKEMKKTSDSLSQIAIKLLEKERFFENYDVSYASYLTAIIILDKETKATDTLFSGKMLIFGNNTEHNNELKASQTKSRDDDSKYSYVVVSDRFYGIANWEKRTFIRMSGLLIFSAALLIFVVLLFYWSIKSLITQKKINDIKTDFINNITHEFQTPLAALDIAVTTLKKKEQELTPQQFSHALSIIERQNVRMQKLFSEVTKASLATDSIDTSNTKEITSTDIQEIINDFKLSHTEVEIIFRESIETTFYMDRFHLDTILVNLLDNAVKYGANLITIKLEKSPTHITLTIQDNGIGIAQKEQDAIFDKFYRVQKGDVHTTKGLGLGLFYVSRIIEAYMGTITVSSEEGKGATFIISIP</sequence>
<accession>A0A3S3R2I5</accession>
<dbReference type="SUPFAM" id="SSF55874">
    <property type="entry name" value="ATPase domain of HSP90 chaperone/DNA topoisomerase II/histidine kinase"/>
    <property type="match status" value="1"/>
</dbReference>
<evidence type="ECO:0000256" key="3">
    <source>
        <dbReference type="ARBA" id="ARBA00022553"/>
    </source>
</evidence>
<evidence type="ECO:0000259" key="7">
    <source>
        <dbReference type="PROSITE" id="PS50109"/>
    </source>
</evidence>
<dbReference type="Proteomes" id="UP000287527">
    <property type="component" value="Unassembled WGS sequence"/>
</dbReference>
<dbReference type="GO" id="GO:0000155">
    <property type="term" value="F:phosphorelay sensor kinase activity"/>
    <property type="evidence" value="ECO:0007669"/>
    <property type="project" value="InterPro"/>
</dbReference>
<comment type="caution">
    <text evidence="8">The sequence shown here is derived from an EMBL/GenBank/DDBJ whole genome shotgun (WGS) entry which is preliminary data.</text>
</comment>
<keyword evidence="6" id="KW-0812">Transmembrane</keyword>
<name>A0A3S3R2I5_9FLAO</name>
<dbReference type="Pfam" id="PF00512">
    <property type="entry name" value="HisKA"/>
    <property type="match status" value="1"/>
</dbReference>
<dbReference type="EC" id="2.7.13.3" evidence="2"/>
<evidence type="ECO:0000313" key="8">
    <source>
        <dbReference type="EMBL" id="RWX03742.1"/>
    </source>
</evidence>
<dbReference type="InterPro" id="IPR036890">
    <property type="entry name" value="HATPase_C_sf"/>
</dbReference>
<organism evidence="8 9">
    <name type="scientific">Flavobacterium cerinum</name>
    <dbReference type="NCBI Taxonomy" id="2502784"/>
    <lineage>
        <taxon>Bacteria</taxon>
        <taxon>Pseudomonadati</taxon>
        <taxon>Bacteroidota</taxon>
        <taxon>Flavobacteriia</taxon>
        <taxon>Flavobacteriales</taxon>
        <taxon>Flavobacteriaceae</taxon>
        <taxon>Flavobacterium</taxon>
    </lineage>
</organism>
<evidence type="ECO:0000313" key="9">
    <source>
        <dbReference type="Proteomes" id="UP000287527"/>
    </source>
</evidence>
<dbReference type="InterPro" id="IPR005467">
    <property type="entry name" value="His_kinase_dom"/>
</dbReference>